<keyword evidence="1" id="KW-0812">Transmembrane</keyword>
<reference evidence="2 3" key="1">
    <citation type="submission" date="2024-06" db="EMBL/GenBank/DDBJ databases">
        <title>The Natural Products Discovery Center: Release of the First 8490 Sequenced Strains for Exploring Actinobacteria Biosynthetic Diversity.</title>
        <authorList>
            <person name="Kalkreuter E."/>
            <person name="Kautsar S.A."/>
            <person name="Yang D."/>
            <person name="Bader C.D."/>
            <person name="Teijaro C.N."/>
            <person name="Fluegel L."/>
            <person name="Davis C.M."/>
            <person name="Simpson J.R."/>
            <person name="Lauterbach L."/>
            <person name="Steele A.D."/>
            <person name="Gui C."/>
            <person name="Meng S."/>
            <person name="Li G."/>
            <person name="Viehrig K."/>
            <person name="Ye F."/>
            <person name="Su P."/>
            <person name="Kiefer A.F."/>
            <person name="Nichols A."/>
            <person name="Cepeda A.J."/>
            <person name="Yan W."/>
            <person name="Fan B."/>
            <person name="Jiang Y."/>
            <person name="Adhikari A."/>
            <person name="Zheng C.-J."/>
            <person name="Schuster L."/>
            <person name="Cowan T.M."/>
            <person name="Smanski M.J."/>
            <person name="Chevrette M.G."/>
            <person name="De Carvalho L.P.S."/>
            <person name="Shen B."/>
        </authorList>
    </citation>
    <scope>NUCLEOTIDE SEQUENCE [LARGE SCALE GENOMIC DNA]</scope>
    <source>
        <strain evidence="2 3">NPDC050100</strain>
    </source>
</reference>
<evidence type="ECO:0000313" key="3">
    <source>
        <dbReference type="Proteomes" id="UP001551675"/>
    </source>
</evidence>
<protein>
    <recommendedName>
        <fullName evidence="4">Multidrug transporter</fullName>
    </recommendedName>
</protein>
<sequence length="148" mass="16221">MALLELGNIPFQAWIWFGIAGLPVTVVNSLGFALFAILLAQGALYWMAKLRQLRESALLPGTRAFLIARATDVPLLVAGLTVTGSAVAADPGRDSWPGLVFALVAVLEYVNYFHVQLMHDTVADLRRLMATGPRRSHLARDLARRRRG</sequence>
<accession>A0ABV3GPT3</accession>
<comment type="caution">
    <text evidence="2">The sequence shown here is derived from an EMBL/GenBank/DDBJ whole genome shotgun (WGS) entry which is preliminary data.</text>
</comment>
<evidence type="ECO:0008006" key="4">
    <source>
        <dbReference type="Google" id="ProtNLM"/>
    </source>
</evidence>
<feature type="transmembrane region" description="Helical" evidence="1">
    <location>
        <begin position="13"/>
        <end position="46"/>
    </location>
</feature>
<proteinExistence type="predicted"/>
<dbReference type="EMBL" id="JBFALK010000023">
    <property type="protein sequence ID" value="MEV0973653.1"/>
    <property type="molecule type" value="Genomic_DNA"/>
</dbReference>
<evidence type="ECO:0000256" key="1">
    <source>
        <dbReference type="SAM" id="Phobius"/>
    </source>
</evidence>
<dbReference type="Proteomes" id="UP001551675">
    <property type="component" value="Unassembled WGS sequence"/>
</dbReference>
<feature type="transmembrane region" description="Helical" evidence="1">
    <location>
        <begin position="66"/>
        <end position="89"/>
    </location>
</feature>
<feature type="transmembrane region" description="Helical" evidence="1">
    <location>
        <begin position="95"/>
        <end position="113"/>
    </location>
</feature>
<name>A0ABV3GPT3_MICGL</name>
<keyword evidence="3" id="KW-1185">Reference proteome</keyword>
<gene>
    <name evidence="2" type="ORF">AB0I59_34050</name>
</gene>
<keyword evidence="1" id="KW-1133">Transmembrane helix</keyword>
<dbReference type="RefSeq" id="WP_061257164.1">
    <property type="nucleotide sequence ID" value="NZ_JBFALK010000023.1"/>
</dbReference>
<keyword evidence="1" id="KW-0472">Membrane</keyword>
<evidence type="ECO:0000313" key="2">
    <source>
        <dbReference type="EMBL" id="MEV0973653.1"/>
    </source>
</evidence>
<organism evidence="2 3">
    <name type="scientific">Microtetraspora glauca</name>
    <dbReference type="NCBI Taxonomy" id="1996"/>
    <lineage>
        <taxon>Bacteria</taxon>
        <taxon>Bacillati</taxon>
        <taxon>Actinomycetota</taxon>
        <taxon>Actinomycetes</taxon>
        <taxon>Streptosporangiales</taxon>
        <taxon>Streptosporangiaceae</taxon>
        <taxon>Microtetraspora</taxon>
    </lineage>
</organism>